<keyword evidence="2" id="KW-1133">Transmembrane helix</keyword>
<organism evidence="3 4">
    <name type="scientific">Daphnia sinensis</name>
    <dbReference type="NCBI Taxonomy" id="1820382"/>
    <lineage>
        <taxon>Eukaryota</taxon>
        <taxon>Metazoa</taxon>
        <taxon>Ecdysozoa</taxon>
        <taxon>Arthropoda</taxon>
        <taxon>Crustacea</taxon>
        <taxon>Branchiopoda</taxon>
        <taxon>Diplostraca</taxon>
        <taxon>Cladocera</taxon>
        <taxon>Anomopoda</taxon>
        <taxon>Daphniidae</taxon>
        <taxon>Daphnia</taxon>
        <taxon>Daphnia similis group</taxon>
    </lineage>
</organism>
<accession>A0AAD5PP36</accession>
<dbReference type="Proteomes" id="UP000820818">
    <property type="component" value="Linkage Group LG8"/>
</dbReference>
<gene>
    <name evidence="3" type="ORF">GHT06_019977</name>
</gene>
<feature type="region of interest" description="Disordered" evidence="1">
    <location>
        <begin position="52"/>
        <end position="147"/>
    </location>
</feature>
<feature type="transmembrane region" description="Helical" evidence="2">
    <location>
        <begin position="7"/>
        <end position="33"/>
    </location>
</feature>
<evidence type="ECO:0000313" key="4">
    <source>
        <dbReference type="Proteomes" id="UP000820818"/>
    </source>
</evidence>
<comment type="caution">
    <text evidence="3">The sequence shown here is derived from an EMBL/GenBank/DDBJ whole genome shotgun (WGS) entry which is preliminary data.</text>
</comment>
<evidence type="ECO:0000256" key="2">
    <source>
        <dbReference type="SAM" id="Phobius"/>
    </source>
</evidence>
<protein>
    <submittedName>
        <fullName evidence="3">Uncharacterized protein</fullName>
    </submittedName>
</protein>
<dbReference type="AlphaFoldDB" id="A0AAD5PP36"/>
<proteinExistence type="predicted"/>
<dbReference type="EMBL" id="WJBH02000008">
    <property type="protein sequence ID" value="KAI9554701.1"/>
    <property type="molecule type" value="Genomic_DNA"/>
</dbReference>
<keyword evidence="2" id="KW-0472">Membrane</keyword>
<name>A0AAD5PP36_9CRUS</name>
<keyword evidence="4" id="KW-1185">Reference proteome</keyword>
<keyword evidence="2" id="KW-0812">Transmembrane</keyword>
<reference evidence="3 4" key="1">
    <citation type="submission" date="2022-05" db="EMBL/GenBank/DDBJ databases">
        <title>A multi-omics perspective on studying reproductive biology in Daphnia sinensis.</title>
        <authorList>
            <person name="Jia J."/>
        </authorList>
    </citation>
    <scope>NUCLEOTIDE SEQUENCE [LARGE SCALE GENOMIC DNA]</scope>
    <source>
        <strain evidence="3 4">WSL</strain>
    </source>
</reference>
<sequence length="178" mass="19046">MKERTKLIVSVMAVIIVGLILMAATGLIVYYGFCQVDTTDMSSSRLLSRATGRALPASSTDAGQTGPQRLHPALLHGTKDDRPLDRATCTGTMDRRATDESDGPRMGDGLSAQLDGPSQRAHPTDGTRRGALRPRDEPAQLPGALQDVHHVPLGSLRVPALRHADQGDGQQARLQIHS</sequence>
<feature type="compositionally biased region" description="Basic and acidic residues" evidence="1">
    <location>
        <begin position="93"/>
        <end position="105"/>
    </location>
</feature>
<evidence type="ECO:0000313" key="3">
    <source>
        <dbReference type="EMBL" id="KAI9554701.1"/>
    </source>
</evidence>
<evidence type="ECO:0000256" key="1">
    <source>
        <dbReference type="SAM" id="MobiDB-lite"/>
    </source>
</evidence>
<feature type="compositionally biased region" description="Basic and acidic residues" evidence="1">
    <location>
        <begin position="122"/>
        <end position="138"/>
    </location>
</feature>
<feature type="compositionally biased region" description="Polar residues" evidence="1">
    <location>
        <begin position="57"/>
        <end position="67"/>
    </location>
</feature>